<dbReference type="STRING" id="1335616.WDC_1342"/>
<feature type="binding site" evidence="2">
    <location>
        <begin position="8"/>
        <end position="15"/>
    </location>
    <ligand>
        <name>substrate</name>
    </ligand>
</feature>
<dbReference type="PATRIC" id="fig|1335616.4.peg.1344"/>
<keyword evidence="4" id="KW-1185">Reference proteome</keyword>
<feature type="binding site" evidence="2">
    <location>
        <position position="59"/>
    </location>
    <ligand>
        <name>substrate</name>
    </ligand>
</feature>
<dbReference type="PANTHER" id="PTHR48100">
    <property type="entry name" value="BROAD-SPECIFICITY PHOSPHATASE YOR283W-RELATED"/>
    <property type="match status" value="1"/>
</dbReference>
<accession>A0A0D1A5X4</accession>
<dbReference type="InterPro" id="IPR050275">
    <property type="entry name" value="PGM_Phosphatase"/>
</dbReference>
<evidence type="ECO:0000313" key="4">
    <source>
        <dbReference type="Proteomes" id="UP000032279"/>
    </source>
</evidence>
<dbReference type="PANTHER" id="PTHR48100:SF1">
    <property type="entry name" value="HISTIDINE PHOSPHATASE FAMILY PROTEIN-RELATED"/>
    <property type="match status" value="1"/>
</dbReference>
<evidence type="ECO:0000256" key="2">
    <source>
        <dbReference type="PIRSR" id="PIRSR613078-2"/>
    </source>
</evidence>
<name>A0A0D1A5X4_9LACO</name>
<proteinExistence type="predicted"/>
<comment type="caution">
    <text evidence="3">The sequence shown here is derived from an EMBL/GenBank/DDBJ whole genome shotgun (WGS) entry which is preliminary data.</text>
</comment>
<dbReference type="Gene3D" id="3.40.50.1240">
    <property type="entry name" value="Phosphoglycerate mutase-like"/>
    <property type="match status" value="1"/>
</dbReference>
<dbReference type="CDD" id="cd07067">
    <property type="entry name" value="HP_PGM_like"/>
    <property type="match status" value="1"/>
</dbReference>
<dbReference type="EMBL" id="AWTT01000033">
    <property type="protein sequence ID" value="KIS03047.1"/>
    <property type="molecule type" value="Genomic_DNA"/>
</dbReference>
<dbReference type="InterPro" id="IPR013078">
    <property type="entry name" value="His_Pase_superF_clade-1"/>
</dbReference>
<evidence type="ECO:0000256" key="1">
    <source>
        <dbReference type="PIRSR" id="PIRSR613078-1"/>
    </source>
</evidence>
<organism evidence="3 4">
    <name type="scientific">Paucilactobacillus wasatchensis</name>
    <dbReference type="NCBI Taxonomy" id="1335616"/>
    <lineage>
        <taxon>Bacteria</taxon>
        <taxon>Bacillati</taxon>
        <taxon>Bacillota</taxon>
        <taxon>Bacilli</taxon>
        <taxon>Lactobacillales</taxon>
        <taxon>Lactobacillaceae</taxon>
        <taxon>Paucilactobacillus</taxon>
    </lineage>
</organism>
<dbReference type="GO" id="GO:0016791">
    <property type="term" value="F:phosphatase activity"/>
    <property type="evidence" value="ECO:0007669"/>
    <property type="project" value="TreeGrafter"/>
</dbReference>
<dbReference type="SUPFAM" id="SSF53254">
    <property type="entry name" value="Phosphoglycerate mutase-like"/>
    <property type="match status" value="1"/>
</dbReference>
<sequence length="220" mass="24661">MTNLYFVRHGKTEWNLESRYQGAHGDSPLLPESYAEINLLGNFLKQIKFKHVYASPIKRARVTAFELLRNLNQTIPVTLMSQLAEFNLGQMEGMLFQDVRQKFPHEFDAFRNHPEQYDPTKIDGESFPQLINRMGGAIKEIAAVYANSDSNILIVSHGAALNAVINALLGVPLAHLRDRGGLANTSTTVLQTRTGQDFNLVKWNDTSYLQKTGGDPTDTI</sequence>
<dbReference type="AlphaFoldDB" id="A0A0D1A5X4"/>
<dbReference type="InterPro" id="IPR029033">
    <property type="entry name" value="His_PPase_superfam"/>
</dbReference>
<evidence type="ECO:0000313" key="3">
    <source>
        <dbReference type="EMBL" id="KIS03047.1"/>
    </source>
</evidence>
<reference evidence="3 4" key="1">
    <citation type="submission" date="2013-08" db="EMBL/GenBank/DDBJ databases">
        <title>Lactobacillus wasatchii sp. WDC04, a late gas producing bacteria isolated from aged chedder cheese.</title>
        <authorList>
            <person name="Oberg C.J."/>
            <person name="Culumber M."/>
            <person name="McMahon D.J."/>
            <person name="Broadbent J.R."/>
            <person name="Oberg T.S."/>
            <person name="Ortaki F."/>
        </authorList>
    </citation>
    <scope>NUCLEOTIDE SEQUENCE [LARGE SCALE GENOMIC DNA]</scope>
    <source>
        <strain evidence="3 4">WDC04</strain>
    </source>
</reference>
<dbReference type="GO" id="GO:0005737">
    <property type="term" value="C:cytoplasm"/>
    <property type="evidence" value="ECO:0007669"/>
    <property type="project" value="TreeGrafter"/>
</dbReference>
<protein>
    <submittedName>
        <fullName evidence="3">Phosphoglycerate mutase family 5</fullName>
    </submittedName>
</protein>
<dbReference type="Pfam" id="PF00300">
    <property type="entry name" value="His_Phos_1"/>
    <property type="match status" value="1"/>
</dbReference>
<dbReference type="RefSeq" id="WP_044011074.1">
    <property type="nucleotide sequence ID" value="NZ_AWTT01000033.1"/>
</dbReference>
<dbReference type="OrthoDB" id="9782128at2"/>
<dbReference type="Proteomes" id="UP000032279">
    <property type="component" value="Unassembled WGS sequence"/>
</dbReference>
<feature type="active site" description="Tele-phosphohistidine intermediate" evidence="1">
    <location>
        <position position="9"/>
    </location>
</feature>
<dbReference type="SMART" id="SM00855">
    <property type="entry name" value="PGAM"/>
    <property type="match status" value="1"/>
</dbReference>
<gene>
    <name evidence="3" type="ORF">WDC_1342</name>
</gene>
<feature type="active site" description="Proton donor/acceptor" evidence="1">
    <location>
        <position position="85"/>
    </location>
</feature>